<dbReference type="EC" id="3.1.1.11" evidence="3"/>
<protein>
    <recommendedName>
        <fullName evidence="3">pectinesterase</fullName>
        <ecNumber evidence="3">3.1.1.11</ecNumber>
    </recommendedName>
</protein>
<feature type="domain" description="Pectinesterase catalytic" evidence="9">
    <location>
        <begin position="36"/>
        <end position="330"/>
    </location>
</feature>
<comment type="subcellular location">
    <subcellularLocation>
        <location evidence="1">Secreted</location>
        <location evidence="1">Cell wall</location>
    </subcellularLocation>
</comment>
<accession>A0A7C9DFE9</accession>
<keyword evidence="5" id="KW-0964">Secreted</keyword>
<keyword evidence="4" id="KW-0134">Cell wall</keyword>
<evidence type="ECO:0000256" key="3">
    <source>
        <dbReference type="ARBA" id="ARBA00013229"/>
    </source>
</evidence>
<keyword evidence="8" id="KW-0961">Cell wall biogenesis/degradation</keyword>
<keyword evidence="6 10" id="KW-0378">Hydrolase</keyword>
<dbReference type="GO" id="GO:0042545">
    <property type="term" value="P:cell wall modification"/>
    <property type="evidence" value="ECO:0007669"/>
    <property type="project" value="InterPro"/>
</dbReference>
<dbReference type="FunFam" id="2.160.20.10:FF:000029">
    <property type="entry name" value="Pectinesterase 4"/>
    <property type="match status" value="1"/>
</dbReference>
<evidence type="ECO:0000256" key="4">
    <source>
        <dbReference type="ARBA" id="ARBA00022512"/>
    </source>
</evidence>
<sequence>MPEKFAMVFPKQLLFHYYSLSVSVMIIVGQVEAYCDVTVAQDGSGQFWTINEAVMAAPSWSPTSYYVCIRRGTYMENVVVGKDKTNLAFVGDGSSLTKITASRHSPEFPTPFTATVYVQGNGFTAKYVTFENTAGPEHGQAVAVLNMANQSIFYQCTLLGYTHTLFAKESLQFYRECDIYGSRDFIFGDASAVFQNCNLYARVPNNVIIFTAQGRQWARENTGFTIQNCSITMDPRLSGSYKTTIRGFLGRPWFKYSRVMVMESYLDSIIDPIGWFVGPNDPIKRLVYREFSNWGPGAATDRRATWGVSRVVIRANEAKPFTASKLIEGDSWIPNTGIPYYGSFAYEL</sequence>
<evidence type="ECO:0000313" key="10">
    <source>
        <dbReference type="EMBL" id="MBA4641561.1"/>
    </source>
</evidence>
<evidence type="ECO:0000256" key="5">
    <source>
        <dbReference type="ARBA" id="ARBA00022525"/>
    </source>
</evidence>
<organism evidence="10">
    <name type="scientific">Opuntia streptacantha</name>
    <name type="common">Prickly pear cactus</name>
    <name type="synonym">Opuntia cardona</name>
    <dbReference type="NCBI Taxonomy" id="393608"/>
    <lineage>
        <taxon>Eukaryota</taxon>
        <taxon>Viridiplantae</taxon>
        <taxon>Streptophyta</taxon>
        <taxon>Embryophyta</taxon>
        <taxon>Tracheophyta</taxon>
        <taxon>Spermatophyta</taxon>
        <taxon>Magnoliopsida</taxon>
        <taxon>eudicotyledons</taxon>
        <taxon>Gunneridae</taxon>
        <taxon>Pentapetalae</taxon>
        <taxon>Caryophyllales</taxon>
        <taxon>Cactineae</taxon>
        <taxon>Cactaceae</taxon>
        <taxon>Opuntioideae</taxon>
        <taxon>Opuntia</taxon>
    </lineage>
</organism>
<dbReference type="InterPro" id="IPR012334">
    <property type="entry name" value="Pectin_lyas_fold"/>
</dbReference>
<dbReference type="SUPFAM" id="SSF51126">
    <property type="entry name" value="Pectin lyase-like"/>
    <property type="match status" value="1"/>
</dbReference>
<reference evidence="10" key="2">
    <citation type="submission" date="2020-07" db="EMBL/GenBank/DDBJ databases">
        <authorList>
            <person name="Vera ALvarez R."/>
            <person name="Arias-Moreno D.M."/>
            <person name="Jimenez-Jacinto V."/>
            <person name="Jimenez-Bremont J.F."/>
            <person name="Swaminathan K."/>
            <person name="Moose S.P."/>
            <person name="Guerrero-Gonzalez M.L."/>
            <person name="Marino-Ramirez L."/>
            <person name="Landsman D."/>
            <person name="Rodriguez-Kessler M."/>
            <person name="Delgado-Sanchez P."/>
        </authorList>
    </citation>
    <scope>NUCLEOTIDE SEQUENCE</scope>
    <source>
        <tissue evidence="10">Cladode</tissue>
    </source>
</reference>
<dbReference type="GO" id="GO:0045490">
    <property type="term" value="P:pectin catabolic process"/>
    <property type="evidence" value="ECO:0007669"/>
    <property type="project" value="UniProtKB-UniPathway"/>
</dbReference>
<evidence type="ECO:0000256" key="1">
    <source>
        <dbReference type="ARBA" id="ARBA00004191"/>
    </source>
</evidence>
<dbReference type="Pfam" id="PF01095">
    <property type="entry name" value="Pectinesterase"/>
    <property type="match status" value="1"/>
</dbReference>
<reference evidence="10" key="1">
    <citation type="journal article" date="2013" name="J. Plant Res.">
        <title>Effect of fungi and light on seed germination of three Opuntia species from semiarid lands of central Mexico.</title>
        <authorList>
            <person name="Delgado-Sanchez P."/>
            <person name="Jimenez-Bremont J.F."/>
            <person name="Guerrero-Gonzalez Mde L."/>
            <person name="Flores J."/>
        </authorList>
    </citation>
    <scope>NUCLEOTIDE SEQUENCE</scope>
    <source>
        <tissue evidence="10">Cladode</tissue>
    </source>
</reference>
<dbReference type="UniPathway" id="UPA00545">
    <property type="reaction ID" value="UER00823"/>
</dbReference>
<proteinExistence type="predicted"/>
<dbReference type="GO" id="GO:0030599">
    <property type="term" value="F:pectinesterase activity"/>
    <property type="evidence" value="ECO:0007669"/>
    <property type="project" value="UniProtKB-EC"/>
</dbReference>
<dbReference type="InterPro" id="IPR011050">
    <property type="entry name" value="Pectin_lyase_fold/virulence"/>
</dbReference>
<keyword evidence="7" id="KW-0063">Aspartyl esterase</keyword>
<dbReference type="InterPro" id="IPR000070">
    <property type="entry name" value="Pectinesterase_cat"/>
</dbReference>
<comment type="pathway">
    <text evidence="2">Glycan metabolism; pectin degradation; 2-dehydro-3-deoxy-D-gluconate from pectin: step 1/5.</text>
</comment>
<evidence type="ECO:0000256" key="2">
    <source>
        <dbReference type="ARBA" id="ARBA00005184"/>
    </source>
</evidence>
<evidence type="ECO:0000259" key="9">
    <source>
        <dbReference type="Pfam" id="PF01095"/>
    </source>
</evidence>
<dbReference type="AlphaFoldDB" id="A0A7C9DFE9"/>
<evidence type="ECO:0000256" key="6">
    <source>
        <dbReference type="ARBA" id="ARBA00022801"/>
    </source>
</evidence>
<dbReference type="PANTHER" id="PTHR31707">
    <property type="entry name" value="PECTINESTERASE"/>
    <property type="match status" value="1"/>
</dbReference>
<dbReference type="EMBL" id="GISG01124907">
    <property type="protein sequence ID" value="MBA4641561.1"/>
    <property type="molecule type" value="Transcribed_RNA"/>
</dbReference>
<name>A0A7C9DFE9_OPUST</name>
<dbReference type="Gene3D" id="2.160.20.10">
    <property type="entry name" value="Single-stranded right-handed beta-helix, Pectin lyase-like"/>
    <property type="match status" value="1"/>
</dbReference>
<evidence type="ECO:0000256" key="8">
    <source>
        <dbReference type="ARBA" id="ARBA00023316"/>
    </source>
</evidence>
<evidence type="ECO:0000256" key="7">
    <source>
        <dbReference type="ARBA" id="ARBA00023085"/>
    </source>
</evidence>